<reference evidence="1 2" key="1">
    <citation type="submission" date="2014-06" db="EMBL/GenBank/DDBJ databases">
        <title>Evolutionary Origins and Diversification of the Mycorrhizal Mutualists.</title>
        <authorList>
            <consortium name="DOE Joint Genome Institute"/>
            <consortium name="Mycorrhizal Genomics Consortium"/>
            <person name="Kohler A."/>
            <person name="Kuo A."/>
            <person name="Nagy L.G."/>
            <person name="Floudas D."/>
            <person name="Copeland A."/>
            <person name="Barry K.W."/>
            <person name="Cichocki N."/>
            <person name="Veneault-Fourrey C."/>
            <person name="LaButti K."/>
            <person name="Lindquist E.A."/>
            <person name="Lipzen A."/>
            <person name="Lundell T."/>
            <person name="Morin E."/>
            <person name="Murat C."/>
            <person name="Riley R."/>
            <person name="Ohm R."/>
            <person name="Sun H."/>
            <person name="Tunlid A."/>
            <person name="Henrissat B."/>
            <person name="Grigoriev I.V."/>
            <person name="Hibbett D.S."/>
            <person name="Martin F."/>
        </authorList>
    </citation>
    <scope>NUCLEOTIDE SEQUENCE [LARGE SCALE GENOMIC DNA]</scope>
    <source>
        <strain evidence="1 2">SS14</strain>
    </source>
</reference>
<protein>
    <submittedName>
        <fullName evidence="1">Uncharacterized protein</fullName>
    </submittedName>
</protein>
<proteinExistence type="predicted"/>
<dbReference type="EMBL" id="KN837243">
    <property type="protein sequence ID" value="KIJ31408.1"/>
    <property type="molecule type" value="Genomic_DNA"/>
</dbReference>
<gene>
    <name evidence="1" type="ORF">M422DRAFT_266953</name>
</gene>
<sequence>MGSAKLKLNSSLVDILWFDNPIDSPHDRRARQFLVMWKEPNELSEEAKEFAEKDHEVVCRWNLTCAGICGYNLPIVPGSVKSSSAALEISLNLFQNEDTQAPEDAVTDDIPQEGSFCIEKVQLVKHMPAISMLCIFANKVVIQIHPELTSFFH</sequence>
<dbReference type="HOGENOM" id="CLU_1714450_0_0_1"/>
<evidence type="ECO:0000313" key="1">
    <source>
        <dbReference type="EMBL" id="KIJ31408.1"/>
    </source>
</evidence>
<dbReference type="Proteomes" id="UP000054279">
    <property type="component" value="Unassembled WGS sequence"/>
</dbReference>
<dbReference type="AlphaFoldDB" id="A0A0C9TN62"/>
<keyword evidence="2" id="KW-1185">Reference proteome</keyword>
<accession>A0A0C9TN62</accession>
<name>A0A0C9TN62_SPHS4</name>
<dbReference type="OrthoDB" id="3363479at2759"/>
<organism evidence="1 2">
    <name type="scientific">Sphaerobolus stellatus (strain SS14)</name>
    <dbReference type="NCBI Taxonomy" id="990650"/>
    <lineage>
        <taxon>Eukaryota</taxon>
        <taxon>Fungi</taxon>
        <taxon>Dikarya</taxon>
        <taxon>Basidiomycota</taxon>
        <taxon>Agaricomycotina</taxon>
        <taxon>Agaricomycetes</taxon>
        <taxon>Phallomycetidae</taxon>
        <taxon>Geastrales</taxon>
        <taxon>Sphaerobolaceae</taxon>
        <taxon>Sphaerobolus</taxon>
    </lineage>
</organism>
<evidence type="ECO:0000313" key="2">
    <source>
        <dbReference type="Proteomes" id="UP000054279"/>
    </source>
</evidence>